<feature type="domain" description="O-methyltransferase dimerisation" evidence="5">
    <location>
        <begin position="50"/>
        <end position="118"/>
    </location>
</feature>
<sequence length="382" mass="41064">MASADQPGPRRRRRGGWLARLVARPGVQDWVVRLPFGARLARRDGAEIFDILQGFVSAQVLAALVELGLLERLLGGAEPPDVLGPETGIAPDRMAALLQAGAALGLLRRRRDGAYGLSRKGAAILGVPGLTGMIRHNRAFYADMADPVALLRGEAETQMARFWPYVLGQTGDIPPEVSARYSDLMARSQRLVAQDTLRLVSLKAVTRLMDVGGGAGVFLAEALRRHRGLRGVLFDLPGVMPLAEAELTRAGLADRVALAPGSFRENALPRGADAISLVRVLYDHDDTTVRALLASVLEALPPGGRLIISEPMSGGARPDRATDVYFSFYTMSMGTGRVRSARRIAALCKEAGFVGIEGPYTARPFITTVLVARRPDGDRCKV</sequence>
<keyword evidence="3" id="KW-0949">S-adenosyl-L-methionine</keyword>
<protein>
    <submittedName>
        <fullName evidence="6">Hydroxyneurosporene methyltransferase</fullName>
    </submittedName>
</protein>
<dbReference type="Pfam" id="PF08100">
    <property type="entry name" value="Dimerisation"/>
    <property type="match status" value="1"/>
</dbReference>
<dbReference type="AlphaFoldDB" id="A0A0B3RHD5"/>
<dbReference type="SUPFAM" id="SSF46785">
    <property type="entry name" value="Winged helix' DNA-binding domain"/>
    <property type="match status" value="1"/>
</dbReference>
<feature type="domain" description="O-methyltransferase C-terminal" evidence="4">
    <location>
        <begin position="141"/>
        <end position="353"/>
    </location>
</feature>
<dbReference type="STRING" id="561184.SAMN05216376_11914"/>
<dbReference type="GO" id="GO:0032259">
    <property type="term" value="P:methylation"/>
    <property type="evidence" value="ECO:0007669"/>
    <property type="project" value="UniProtKB-KW"/>
</dbReference>
<keyword evidence="1 6" id="KW-0489">Methyltransferase</keyword>
<comment type="caution">
    <text evidence="6">The sequence shown here is derived from an EMBL/GenBank/DDBJ whole genome shotgun (WGS) entry which is preliminary data.</text>
</comment>
<name>A0A0B3RHD5_9RHOB</name>
<dbReference type="PANTHER" id="PTHR43712:SF2">
    <property type="entry name" value="O-METHYLTRANSFERASE CICE"/>
    <property type="match status" value="1"/>
</dbReference>
<evidence type="ECO:0000259" key="5">
    <source>
        <dbReference type="Pfam" id="PF08100"/>
    </source>
</evidence>
<dbReference type="InterPro" id="IPR029063">
    <property type="entry name" value="SAM-dependent_MTases_sf"/>
</dbReference>
<dbReference type="InterPro" id="IPR001077">
    <property type="entry name" value="COMT_C"/>
</dbReference>
<dbReference type="PATRIC" id="fig|1515334.3.peg.4809"/>
<evidence type="ECO:0000259" key="4">
    <source>
        <dbReference type="Pfam" id="PF00891"/>
    </source>
</evidence>
<dbReference type="PROSITE" id="PS51683">
    <property type="entry name" value="SAM_OMT_II"/>
    <property type="match status" value="1"/>
</dbReference>
<evidence type="ECO:0000256" key="2">
    <source>
        <dbReference type="ARBA" id="ARBA00022679"/>
    </source>
</evidence>
<evidence type="ECO:0000256" key="1">
    <source>
        <dbReference type="ARBA" id="ARBA00022603"/>
    </source>
</evidence>
<proteinExistence type="predicted"/>
<dbReference type="InterPro" id="IPR016461">
    <property type="entry name" value="COMT-like"/>
</dbReference>
<accession>A0A0B3RHD5</accession>
<keyword evidence="2 6" id="KW-0808">Transferase</keyword>
<dbReference type="PANTHER" id="PTHR43712">
    <property type="entry name" value="PUTATIVE (AFU_ORTHOLOGUE AFUA_4G14580)-RELATED"/>
    <property type="match status" value="1"/>
</dbReference>
<dbReference type="InterPro" id="IPR036388">
    <property type="entry name" value="WH-like_DNA-bd_sf"/>
</dbReference>
<dbReference type="GO" id="GO:0046983">
    <property type="term" value="F:protein dimerization activity"/>
    <property type="evidence" value="ECO:0007669"/>
    <property type="project" value="InterPro"/>
</dbReference>
<dbReference type="CDD" id="cd02440">
    <property type="entry name" value="AdoMet_MTases"/>
    <property type="match status" value="1"/>
</dbReference>
<dbReference type="Gene3D" id="3.40.50.150">
    <property type="entry name" value="Vaccinia Virus protein VP39"/>
    <property type="match status" value="1"/>
</dbReference>
<gene>
    <name evidence="6" type="ORF">OA50_04779</name>
</gene>
<dbReference type="Pfam" id="PF00891">
    <property type="entry name" value="Methyltransf_2"/>
    <property type="match status" value="1"/>
</dbReference>
<dbReference type="SUPFAM" id="SSF53335">
    <property type="entry name" value="S-adenosyl-L-methionine-dependent methyltransferases"/>
    <property type="match status" value="1"/>
</dbReference>
<dbReference type="EMBL" id="JSUQ01000023">
    <property type="protein sequence ID" value="KHQ50710.1"/>
    <property type="molecule type" value="Genomic_DNA"/>
</dbReference>
<reference evidence="6 7" key="1">
    <citation type="submission" date="2014-10" db="EMBL/GenBank/DDBJ databases">
        <title>Genome sequence of Ponticoccus sp. strain UMTAT08 isolated from clonal culture of toxic dinoflagellate Alexandrium tamiyavanichii.</title>
        <authorList>
            <person name="Gan H.Y."/>
            <person name="Muhd D.-D."/>
            <person name="Mohd Noor M.E."/>
            <person name="Yeong Y.S."/>
            <person name="Usup G."/>
        </authorList>
    </citation>
    <scope>NUCLEOTIDE SEQUENCE [LARGE SCALE GENOMIC DNA]</scope>
    <source>
        <strain evidence="6 7">UMTAT08</strain>
    </source>
</reference>
<dbReference type="Gene3D" id="1.10.10.10">
    <property type="entry name" value="Winged helix-like DNA-binding domain superfamily/Winged helix DNA-binding domain"/>
    <property type="match status" value="1"/>
</dbReference>
<keyword evidence="7" id="KW-1185">Reference proteome</keyword>
<dbReference type="OrthoDB" id="7418600at2"/>
<dbReference type="Proteomes" id="UP000030960">
    <property type="component" value="Unassembled WGS sequence"/>
</dbReference>
<evidence type="ECO:0000313" key="7">
    <source>
        <dbReference type="Proteomes" id="UP000030960"/>
    </source>
</evidence>
<organism evidence="6 7">
    <name type="scientific">Mameliella alba</name>
    <dbReference type="NCBI Taxonomy" id="561184"/>
    <lineage>
        <taxon>Bacteria</taxon>
        <taxon>Pseudomonadati</taxon>
        <taxon>Pseudomonadota</taxon>
        <taxon>Alphaproteobacteria</taxon>
        <taxon>Rhodobacterales</taxon>
        <taxon>Roseobacteraceae</taxon>
        <taxon>Mameliella</taxon>
    </lineage>
</organism>
<dbReference type="InterPro" id="IPR036390">
    <property type="entry name" value="WH_DNA-bd_sf"/>
</dbReference>
<dbReference type="GO" id="GO:0008171">
    <property type="term" value="F:O-methyltransferase activity"/>
    <property type="evidence" value="ECO:0007669"/>
    <property type="project" value="InterPro"/>
</dbReference>
<evidence type="ECO:0000313" key="6">
    <source>
        <dbReference type="EMBL" id="KHQ50710.1"/>
    </source>
</evidence>
<dbReference type="InterPro" id="IPR012967">
    <property type="entry name" value="COMT_dimerisation"/>
</dbReference>
<evidence type="ECO:0000256" key="3">
    <source>
        <dbReference type="ARBA" id="ARBA00022691"/>
    </source>
</evidence>